<feature type="signal peptide" evidence="2">
    <location>
        <begin position="1"/>
        <end position="38"/>
    </location>
</feature>
<gene>
    <name evidence="4" type="ORF">Ade02nite_72510</name>
</gene>
<dbReference type="PANTHER" id="PTHR44103:SF1">
    <property type="entry name" value="PROPROTEIN CONVERTASE P"/>
    <property type="match status" value="1"/>
</dbReference>
<dbReference type="Gene3D" id="2.40.10.10">
    <property type="entry name" value="Trypsin-like serine proteases"/>
    <property type="match status" value="1"/>
</dbReference>
<feature type="chain" id="PRO_5045040424" description="Peptidase S1 domain-containing protein" evidence="2">
    <location>
        <begin position="39"/>
        <end position="775"/>
    </location>
</feature>
<evidence type="ECO:0000313" key="4">
    <source>
        <dbReference type="EMBL" id="GID78610.1"/>
    </source>
</evidence>
<accession>A0ABQ3YF87</accession>
<dbReference type="PROSITE" id="PS50240">
    <property type="entry name" value="TRYPSIN_DOM"/>
    <property type="match status" value="1"/>
</dbReference>
<evidence type="ECO:0000256" key="1">
    <source>
        <dbReference type="SAM" id="MobiDB-lite"/>
    </source>
</evidence>
<evidence type="ECO:0000259" key="3">
    <source>
        <dbReference type="PROSITE" id="PS50240"/>
    </source>
</evidence>
<dbReference type="Pfam" id="PF00089">
    <property type="entry name" value="Trypsin"/>
    <property type="match status" value="1"/>
</dbReference>
<proteinExistence type="predicted"/>
<evidence type="ECO:0000313" key="5">
    <source>
        <dbReference type="Proteomes" id="UP000609879"/>
    </source>
</evidence>
<dbReference type="InterPro" id="IPR043504">
    <property type="entry name" value="Peptidase_S1_PA_chymotrypsin"/>
</dbReference>
<dbReference type="Proteomes" id="UP000609879">
    <property type="component" value="Unassembled WGS sequence"/>
</dbReference>
<evidence type="ECO:0000256" key="2">
    <source>
        <dbReference type="SAM" id="SignalP"/>
    </source>
</evidence>
<feature type="compositionally biased region" description="Basic and acidic residues" evidence="1">
    <location>
        <begin position="234"/>
        <end position="245"/>
    </location>
</feature>
<keyword evidence="2" id="KW-0732">Signal</keyword>
<dbReference type="InterPro" id="IPR009003">
    <property type="entry name" value="Peptidase_S1_PA"/>
</dbReference>
<comment type="caution">
    <text evidence="4">The sequence shown here is derived from an EMBL/GenBank/DDBJ whole genome shotgun (WGS) entry which is preliminary data.</text>
</comment>
<dbReference type="SMART" id="SM00020">
    <property type="entry name" value="Tryp_SPc"/>
    <property type="match status" value="1"/>
</dbReference>
<organism evidence="4 5">
    <name type="scientific">Paractinoplanes deccanensis</name>
    <dbReference type="NCBI Taxonomy" id="113561"/>
    <lineage>
        <taxon>Bacteria</taxon>
        <taxon>Bacillati</taxon>
        <taxon>Actinomycetota</taxon>
        <taxon>Actinomycetes</taxon>
        <taxon>Micromonosporales</taxon>
        <taxon>Micromonosporaceae</taxon>
        <taxon>Paractinoplanes</taxon>
    </lineage>
</organism>
<feature type="region of interest" description="Disordered" evidence="1">
    <location>
        <begin position="223"/>
        <end position="245"/>
    </location>
</feature>
<keyword evidence="5" id="KW-1185">Reference proteome</keyword>
<feature type="domain" description="Peptidase S1" evidence="3">
    <location>
        <begin position="37"/>
        <end position="256"/>
    </location>
</feature>
<dbReference type="InterPro" id="IPR001254">
    <property type="entry name" value="Trypsin_dom"/>
</dbReference>
<dbReference type="InterPro" id="IPR028994">
    <property type="entry name" value="Integrin_alpha_N"/>
</dbReference>
<dbReference type="EMBL" id="BOMI01000147">
    <property type="protein sequence ID" value="GID78610.1"/>
    <property type="molecule type" value="Genomic_DNA"/>
</dbReference>
<dbReference type="SUPFAM" id="SSF69318">
    <property type="entry name" value="Integrin alpha N-terminal domain"/>
    <property type="match status" value="2"/>
</dbReference>
<dbReference type="PANTHER" id="PTHR44103">
    <property type="entry name" value="PROPROTEIN CONVERTASE P"/>
    <property type="match status" value="1"/>
</dbReference>
<name>A0ABQ3YF87_9ACTN</name>
<protein>
    <recommendedName>
        <fullName evidence="3">Peptidase S1 domain-containing protein</fullName>
    </recommendedName>
</protein>
<dbReference type="SUPFAM" id="SSF50494">
    <property type="entry name" value="Trypsin-like serine proteases"/>
    <property type="match status" value="1"/>
</dbReference>
<reference evidence="4 5" key="1">
    <citation type="submission" date="2021-01" db="EMBL/GenBank/DDBJ databases">
        <title>Whole genome shotgun sequence of Actinoplanes deccanensis NBRC 13994.</title>
        <authorList>
            <person name="Komaki H."/>
            <person name="Tamura T."/>
        </authorList>
    </citation>
    <scope>NUCLEOTIDE SEQUENCE [LARGE SCALE GENOMIC DNA]</scope>
    <source>
        <strain evidence="4 5">NBRC 13994</strain>
    </source>
</reference>
<sequence length="775" mass="79704">MNKRGLNVRRRYRLWGSGLLVAGLSAAFLGGGSASAVAGAQEVPDGGLPFVAKLTIGDTFRSCTGALVDARWIVTAKSCFADTAGAVVAGAPAWPASVVLGRADLTKVTGQRLSVVSLVPHPDRGIVLAELSAAVKNITPVSLSGDAAQAGETVSIAGYGRTSTEWVPNRMHSGDFTVGSVSAGRFAITAASAGATLCKGDAGAPAFRDTASGPQLVGVSVDSGQKGCLGEPGTRTDEASGARTDDLGDWVRTSTATVPSGISEPVTGEFTRDGRQDLAGVDASGVLWLYPGTATPGVWGHRVRIGSGFTGFRELEVGRINRDGYDDLLAIEGSTNAQVYYPGTAAGGAFGARTVIGSGWTTDLRDVAVGKVDRDAYDDLLVVKASTQQLFLYRGNATGGSFSAGVVYGSGWGCCKELQVGKFNADDYDDLLTVESATGKMRIYPGTEAGTQFGPGADTGSGAGWNTASFLAKAKLDGTGIDGLLEVDTAGKAWLHQRTAEAGWPARVAAPGKVSGPQPGELSNIVTGKFNRDAFTDLLGVDSAGVAWMHPGTAANTFGPRVQLATGWGGLRELAVGRINRDGYDDLLAIDGSTNAQVYYPGTAAGGAFGSRVTIGSGWTTDLRDVAVGKVDRDAYDDLLVVKTSTQQLFLYKGTAAGGSFAAGVVYGSGWGCCKELQVAKFSGDDYDDLQTVQSATGKLVVYGGKADGSQFEPGVDTGSGTGWNARSNLVPVTFGSDTSAGLLAKDNAGNLLVHPQRPVLGVDLIDPITFGPRD</sequence>